<feature type="transmembrane region" description="Helical" evidence="1">
    <location>
        <begin position="36"/>
        <end position="52"/>
    </location>
</feature>
<keyword evidence="3" id="KW-1185">Reference proteome</keyword>
<dbReference type="InterPro" id="IPR025250">
    <property type="entry name" value="DUF4199"/>
</dbReference>
<reference evidence="3" key="1">
    <citation type="journal article" date="2018" name="Front. Microbiol.">
        <title>Genome-Based Analysis Reveals the Taxonomy and Diversity of the Family Idiomarinaceae.</title>
        <authorList>
            <person name="Liu Y."/>
            <person name="Lai Q."/>
            <person name="Shao Z."/>
        </authorList>
    </citation>
    <scope>NUCLEOTIDE SEQUENCE [LARGE SCALE GENOMIC DNA]</scope>
    <source>
        <strain evidence="3">c121</strain>
    </source>
</reference>
<proteinExistence type="predicted"/>
<keyword evidence="1" id="KW-0472">Membrane</keyword>
<feature type="transmembrane region" description="Helical" evidence="1">
    <location>
        <begin position="64"/>
        <end position="84"/>
    </location>
</feature>
<accession>A0A432Z3U1</accession>
<gene>
    <name evidence="2" type="ORF">CWI80_08365</name>
</gene>
<comment type="caution">
    <text evidence="2">The sequence shown here is derived from an EMBL/GenBank/DDBJ whole genome shotgun (WGS) entry which is preliminary data.</text>
</comment>
<name>A0A432Z3U1_9GAMM</name>
<dbReference type="STRING" id="1122124.GCA_000423165_01474"/>
<dbReference type="RefSeq" id="WP_051206854.1">
    <property type="nucleotide sequence ID" value="NZ_PIQE01000002.1"/>
</dbReference>
<organism evidence="2 3">
    <name type="scientific">Pseudidiomarina sediminum</name>
    <dbReference type="NCBI Taxonomy" id="431675"/>
    <lineage>
        <taxon>Bacteria</taxon>
        <taxon>Pseudomonadati</taxon>
        <taxon>Pseudomonadota</taxon>
        <taxon>Gammaproteobacteria</taxon>
        <taxon>Alteromonadales</taxon>
        <taxon>Idiomarinaceae</taxon>
        <taxon>Pseudidiomarina</taxon>
    </lineage>
</organism>
<feature type="transmembrane region" description="Helical" evidence="1">
    <location>
        <begin position="6"/>
        <end position="24"/>
    </location>
</feature>
<evidence type="ECO:0000256" key="1">
    <source>
        <dbReference type="SAM" id="Phobius"/>
    </source>
</evidence>
<dbReference type="AlphaFoldDB" id="A0A432Z3U1"/>
<dbReference type="Proteomes" id="UP000287022">
    <property type="component" value="Unassembled WGS sequence"/>
</dbReference>
<feature type="transmembrane region" description="Helical" evidence="1">
    <location>
        <begin position="129"/>
        <end position="151"/>
    </location>
</feature>
<sequence>MKELKWGIIFVVALTLWIVFERLIGLHGPLIAYHRYVTNIFAILAVVIYVMALRDVRRAQPGHYLRWSHGFLSGIKITLVVAALSPVIQWLSHYVISPHFFSNMIAFAVSEGLMTQAQAEAYFSLNAYMVQSVIGALIMGALTSAIVALFLRRQPQRSSSATHSDSR</sequence>
<keyword evidence="1" id="KW-1133">Transmembrane helix</keyword>
<keyword evidence="1" id="KW-0812">Transmembrane</keyword>
<dbReference type="Pfam" id="PF13858">
    <property type="entry name" value="DUF4199"/>
    <property type="match status" value="1"/>
</dbReference>
<evidence type="ECO:0000313" key="2">
    <source>
        <dbReference type="EMBL" id="RUO72554.1"/>
    </source>
</evidence>
<evidence type="ECO:0000313" key="3">
    <source>
        <dbReference type="Proteomes" id="UP000287022"/>
    </source>
</evidence>
<dbReference type="EMBL" id="PIQE01000002">
    <property type="protein sequence ID" value="RUO72554.1"/>
    <property type="molecule type" value="Genomic_DNA"/>
</dbReference>
<protein>
    <submittedName>
        <fullName evidence="2">DUF4199 domain-containing protein</fullName>
    </submittedName>
</protein>